<reference evidence="2" key="1">
    <citation type="submission" date="2023-01" db="EMBL/GenBank/DDBJ databases">
        <title>Genome assembly of the deep-sea coral Lophelia pertusa.</title>
        <authorList>
            <person name="Herrera S."/>
            <person name="Cordes E."/>
        </authorList>
    </citation>
    <scope>NUCLEOTIDE SEQUENCE</scope>
    <source>
        <strain evidence="2">USNM1676648</strain>
        <tissue evidence="2">Polyp</tissue>
    </source>
</reference>
<gene>
    <name evidence="2" type="ORF">OS493_034841</name>
</gene>
<dbReference type="InterPro" id="IPR050158">
    <property type="entry name" value="Ubiquitin_ubiquitin-like"/>
</dbReference>
<dbReference type="InterPro" id="IPR000626">
    <property type="entry name" value="Ubiquitin-like_dom"/>
</dbReference>
<dbReference type="SUPFAM" id="SSF54236">
    <property type="entry name" value="Ubiquitin-like"/>
    <property type="match status" value="1"/>
</dbReference>
<dbReference type="AlphaFoldDB" id="A0A9X0D8L9"/>
<name>A0A9X0D8L9_9CNID</name>
<dbReference type="EMBL" id="MU825446">
    <property type="protein sequence ID" value="KAJ7388919.1"/>
    <property type="molecule type" value="Genomic_DNA"/>
</dbReference>
<feature type="domain" description="Ubiquitin-like" evidence="1">
    <location>
        <begin position="1"/>
        <end position="41"/>
    </location>
</feature>
<evidence type="ECO:0000313" key="2">
    <source>
        <dbReference type="EMBL" id="KAJ7388919.1"/>
    </source>
</evidence>
<dbReference type="Pfam" id="PF00240">
    <property type="entry name" value="ubiquitin"/>
    <property type="match status" value="1"/>
</dbReference>
<dbReference type="InterPro" id="IPR029071">
    <property type="entry name" value="Ubiquitin-like_domsf"/>
</dbReference>
<dbReference type="PROSITE" id="PS50053">
    <property type="entry name" value="UBIQUITIN_2"/>
    <property type="match status" value="1"/>
</dbReference>
<comment type="caution">
    <text evidence="2">The sequence shown here is derived from an EMBL/GenBank/DDBJ whole genome shotgun (WGS) entry which is preliminary data.</text>
</comment>
<organism evidence="2 3">
    <name type="scientific">Desmophyllum pertusum</name>
    <dbReference type="NCBI Taxonomy" id="174260"/>
    <lineage>
        <taxon>Eukaryota</taxon>
        <taxon>Metazoa</taxon>
        <taxon>Cnidaria</taxon>
        <taxon>Anthozoa</taxon>
        <taxon>Hexacorallia</taxon>
        <taxon>Scleractinia</taxon>
        <taxon>Caryophylliina</taxon>
        <taxon>Caryophylliidae</taxon>
        <taxon>Desmophyllum</taxon>
    </lineage>
</organism>
<evidence type="ECO:0000313" key="3">
    <source>
        <dbReference type="Proteomes" id="UP001163046"/>
    </source>
</evidence>
<dbReference type="Gene3D" id="3.10.20.90">
    <property type="entry name" value="Phosphatidylinositol 3-kinase Catalytic Subunit, Chain A, domain 1"/>
    <property type="match status" value="1"/>
</dbReference>
<proteinExistence type="predicted"/>
<evidence type="ECO:0000259" key="1">
    <source>
        <dbReference type="PROSITE" id="PS50053"/>
    </source>
</evidence>
<keyword evidence="3" id="KW-1185">Reference proteome</keyword>
<accession>A0A9X0D8L9</accession>
<dbReference type="PANTHER" id="PTHR10666">
    <property type="entry name" value="UBIQUITIN"/>
    <property type="match status" value="1"/>
</dbReference>
<sequence length="99" mass="11483">MITLDVVPEDSIKDVKSKITDEEGIPADQQQVIFDDKELEDGPHSERLRYKTWINIIHSSPPRVSLRCKLIERLSTTFYGKRQNVSLHSIFFTFPPIVK</sequence>
<protein>
    <recommendedName>
        <fullName evidence="1">Ubiquitin-like domain-containing protein</fullName>
    </recommendedName>
</protein>
<dbReference type="Proteomes" id="UP001163046">
    <property type="component" value="Unassembled WGS sequence"/>
</dbReference>
<dbReference type="OrthoDB" id="428577at2759"/>